<keyword evidence="5" id="KW-1185">Reference proteome</keyword>
<evidence type="ECO:0000259" key="3">
    <source>
        <dbReference type="Pfam" id="PF14226"/>
    </source>
</evidence>
<dbReference type="InterPro" id="IPR027443">
    <property type="entry name" value="IPNS-like_sf"/>
</dbReference>
<name>A0A0W7WE98_9RHOB</name>
<dbReference type="EMBL" id="LPXO01000020">
    <property type="protein sequence ID" value="KUF08901.1"/>
    <property type="molecule type" value="Genomic_DNA"/>
</dbReference>
<protein>
    <recommendedName>
        <fullName evidence="6">Fe2OG dioxygenase domain-containing protein</fullName>
    </recommendedName>
</protein>
<gene>
    <name evidence="4" type="ORF">AVJ23_20150</name>
</gene>
<evidence type="ECO:0000256" key="1">
    <source>
        <dbReference type="ARBA" id="ARBA00001954"/>
    </source>
</evidence>
<evidence type="ECO:0000259" key="2">
    <source>
        <dbReference type="Pfam" id="PF03171"/>
    </source>
</evidence>
<dbReference type="Pfam" id="PF03171">
    <property type="entry name" value="2OG-FeII_Oxy"/>
    <property type="match status" value="1"/>
</dbReference>
<dbReference type="Gene3D" id="2.60.120.330">
    <property type="entry name" value="B-lactam Antibiotic, Isopenicillin N Synthase, Chain"/>
    <property type="match status" value="1"/>
</dbReference>
<dbReference type="STRING" id="1685382.AVJ23_20150"/>
<reference evidence="4 5" key="1">
    <citation type="submission" date="2015-12" db="EMBL/GenBank/DDBJ databases">
        <authorList>
            <person name="Shamseldin A."/>
            <person name="Moawad H."/>
            <person name="Abd El-Rahim W.M."/>
            <person name="Sadowsky M.J."/>
        </authorList>
    </citation>
    <scope>NUCLEOTIDE SEQUENCE [LARGE SCALE GENOMIC DNA]</scope>
    <source>
        <strain evidence="4 5">SJ5A-1</strain>
    </source>
</reference>
<evidence type="ECO:0000313" key="4">
    <source>
        <dbReference type="EMBL" id="KUF08901.1"/>
    </source>
</evidence>
<dbReference type="InterPro" id="IPR044861">
    <property type="entry name" value="IPNS-like_FE2OG_OXY"/>
</dbReference>
<comment type="cofactor">
    <cofactor evidence="1">
        <name>Fe(2+)</name>
        <dbReference type="ChEBI" id="CHEBI:29033"/>
    </cofactor>
</comment>
<comment type="caution">
    <text evidence="4">The sequence shown here is derived from an EMBL/GenBank/DDBJ whole genome shotgun (WGS) entry which is preliminary data.</text>
</comment>
<dbReference type="Proteomes" id="UP000054396">
    <property type="component" value="Unassembled WGS sequence"/>
</dbReference>
<proteinExistence type="predicted"/>
<evidence type="ECO:0008006" key="6">
    <source>
        <dbReference type="Google" id="ProtNLM"/>
    </source>
</evidence>
<dbReference type="RefSeq" id="WP_058864038.1">
    <property type="nucleotide sequence ID" value="NZ_LPXO01000020.1"/>
</dbReference>
<feature type="domain" description="Isopenicillin N synthase-like Fe(2+) 2OG dioxygenase" evidence="2">
    <location>
        <begin position="181"/>
        <end position="283"/>
    </location>
</feature>
<organism evidence="4 5">
    <name type="scientific">Pseudoponticoccus marisrubri</name>
    <dbReference type="NCBI Taxonomy" id="1685382"/>
    <lineage>
        <taxon>Bacteria</taxon>
        <taxon>Pseudomonadati</taxon>
        <taxon>Pseudomonadota</taxon>
        <taxon>Alphaproteobacteria</taxon>
        <taxon>Rhodobacterales</taxon>
        <taxon>Roseobacteraceae</taxon>
        <taxon>Pseudoponticoccus</taxon>
    </lineage>
</organism>
<dbReference type="AlphaFoldDB" id="A0A0W7WE98"/>
<dbReference type="InterPro" id="IPR026992">
    <property type="entry name" value="DIOX_N"/>
</dbReference>
<evidence type="ECO:0000313" key="5">
    <source>
        <dbReference type="Proteomes" id="UP000054396"/>
    </source>
</evidence>
<dbReference type="OrthoDB" id="21825at2"/>
<dbReference type="SUPFAM" id="SSF51197">
    <property type="entry name" value="Clavaminate synthase-like"/>
    <property type="match status" value="1"/>
</dbReference>
<dbReference type="InterPro" id="IPR050231">
    <property type="entry name" value="Iron_ascorbate_oxido_reductase"/>
</dbReference>
<dbReference type="Pfam" id="PF14226">
    <property type="entry name" value="DIOX_N"/>
    <property type="match status" value="1"/>
</dbReference>
<sequence length="327" mass="35756">MEHITSIDISALFGADDTARDTVDAQIVEAIRSHGGFVIAGFPRADEIDALAGEMLRFFDLDEAEKFKVAKICSRPDATNKYRGYENNLKPGGRFAYNEMYDIGPKAPSPALTEATGLFAEANVWPEQEPSPGWRQAMEEYHDTLHRVAMAVLHSVGRSVGLSADKLDRLFRTGNSTLRLINYPLPPDGITIGTRQDEDGELQISTAAHTDGSGLSILWSLQPGLQARSPDGTWRAVPQQANCLSIHLGDVIAAITGGRIPATPHRVVGHGIARQSVGFFLEPRLDLPLGIAETTGTEVDFPQTYGWLLQKRFSGYEDYKGIVEPPE</sequence>
<feature type="domain" description="Non-haem dioxygenase N-terminal" evidence="3">
    <location>
        <begin position="6"/>
        <end position="128"/>
    </location>
</feature>
<dbReference type="PANTHER" id="PTHR47990">
    <property type="entry name" value="2-OXOGLUTARATE (2OG) AND FE(II)-DEPENDENT OXYGENASE SUPERFAMILY PROTEIN-RELATED"/>
    <property type="match status" value="1"/>
</dbReference>
<accession>A0A0W7WE98</accession>